<dbReference type="PANTHER" id="PTHR39189">
    <property type="entry name" value="UPF0173 METAL-DEPENDENT HYDROLASE YTKL"/>
    <property type="match status" value="1"/>
</dbReference>
<evidence type="ECO:0000313" key="1">
    <source>
        <dbReference type="EMBL" id="PIZ99183.1"/>
    </source>
</evidence>
<dbReference type="InterPro" id="IPR036866">
    <property type="entry name" value="RibonucZ/Hydroxyglut_hydro"/>
</dbReference>
<organism evidence="1 2">
    <name type="scientific">Candidatus Komeilibacteria bacterium CG_4_10_14_0_2_um_filter_37_10</name>
    <dbReference type="NCBI Taxonomy" id="1974470"/>
    <lineage>
        <taxon>Bacteria</taxon>
        <taxon>Candidatus Komeiliibacteriota</taxon>
    </lineage>
</organism>
<protein>
    <recommendedName>
        <fullName evidence="3">Lactamase</fullName>
    </recommendedName>
</protein>
<dbReference type="Gene3D" id="3.60.15.10">
    <property type="entry name" value="Ribonuclease Z/Hydroxyacylglutathione hydrolase-like"/>
    <property type="match status" value="1"/>
</dbReference>
<name>A0A2M7VF34_9BACT</name>
<comment type="caution">
    <text evidence="1">The sequence shown here is derived from an EMBL/GenBank/DDBJ whole genome shotgun (WGS) entry which is preliminary data.</text>
</comment>
<dbReference type="PANTHER" id="PTHR39189:SF1">
    <property type="entry name" value="UPF0173 METAL-DEPENDENT HYDROLASE YTKL"/>
    <property type="match status" value="1"/>
</dbReference>
<accession>A0A2M7VF34</accession>
<evidence type="ECO:0008006" key="3">
    <source>
        <dbReference type="Google" id="ProtNLM"/>
    </source>
</evidence>
<sequence length="202" mass="22087">MNLYWYGKTCLKIQENGITIAVDPFQSGGLKSPRMGADILLLTSEEYRNPSSSISGDKFMIDAPGEYEIKGVFISGLPGNGSQVTSYQVEIGGTIIAIIGKIKKNELDAKQLELLEEVDILAIPVGGGDGLTAKEAAELVNQIEPKIVIPINYLIPGLKEKVDGLDEFKKQMGVKYETMDKLSIKHKDIPQDEMKMIVLTAN</sequence>
<dbReference type="AlphaFoldDB" id="A0A2M7VF34"/>
<dbReference type="EMBL" id="PFPO01000043">
    <property type="protein sequence ID" value="PIZ99183.1"/>
    <property type="molecule type" value="Genomic_DNA"/>
</dbReference>
<reference evidence="2" key="1">
    <citation type="submission" date="2017-09" db="EMBL/GenBank/DDBJ databases">
        <title>Depth-based differentiation of microbial function through sediment-hosted aquifers and enrichment of novel symbionts in the deep terrestrial subsurface.</title>
        <authorList>
            <person name="Probst A.J."/>
            <person name="Ladd B."/>
            <person name="Jarett J.K."/>
            <person name="Geller-Mcgrath D.E."/>
            <person name="Sieber C.M.K."/>
            <person name="Emerson J.B."/>
            <person name="Anantharaman K."/>
            <person name="Thomas B.C."/>
            <person name="Malmstrom R."/>
            <person name="Stieglmeier M."/>
            <person name="Klingl A."/>
            <person name="Woyke T."/>
            <person name="Ryan C.M."/>
            <person name="Banfield J.F."/>
        </authorList>
    </citation>
    <scope>NUCLEOTIDE SEQUENCE [LARGE SCALE GENOMIC DNA]</scope>
</reference>
<dbReference type="SUPFAM" id="SSF56281">
    <property type="entry name" value="Metallo-hydrolase/oxidoreductase"/>
    <property type="match status" value="1"/>
</dbReference>
<dbReference type="Proteomes" id="UP000230405">
    <property type="component" value="Unassembled WGS sequence"/>
</dbReference>
<gene>
    <name evidence="1" type="ORF">COX77_02240</name>
</gene>
<proteinExistence type="predicted"/>
<dbReference type="Pfam" id="PF13483">
    <property type="entry name" value="Lactamase_B_3"/>
    <property type="match status" value="1"/>
</dbReference>
<evidence type="ECO:0000313" key="2">
    <source>
        <dbReference type="Proteomes" id="UP000230405"/>
    </source>
</evidence>